<evidence type="ECO:0000259" key="10">
    <source>
        <dbReference type="Pfam" id="PF02518"/>
    </source>
</evidence>
<dbReference type="EC" id="2.7.13.3" evidence="2"/>
<dbReference type="Pfam" id="PF23539">
    <property type="entry name" value="DUF7134"/>
    <property type="match status" value="1"/>
</dbReference>
<keyword evidence="3" id="KW-0597">Phosphoprotein</keyword>
<keyword evidence="8" id="KW-0902">Two-component regulatory system</keyword>
<feature type="transmembrane region" description="Helical" evidence="9">
    <location>
        <begin position="129"/>
        <end position="149"/>
    </location>
</feature>
<dbReference type="Pfam" id="PF02518">
    <property type="entry name" value="HATPase_c"/>
    <property type="match status" value="1"/>
</dbReference>
<dbReference type="Proteomes" id="UP001596058">
    <property type="component" value="Unassembled WGS sequence"/>
</dbReference>
<dbReference type="Pfam" id="PF07730">
    <property type="entry name" value="HisKA_3"/>
    <property type="match status" value="1"/>
</dbReference>
<dbReference type="CDD" id="cd16917">
    <property type="entry name" value="HATPase_UhpB-NarQ-NarX-like"/>
    <property type="match status" value="1"/>
</dbReference>
<sequence length="392" mass="42400">MRWPIERFRALPLTVQDGLLALAVGVIDVELFSAQAFTNWVVNVYAAAGVLALTWRRRWPVIVFAVLLAHNLAAFWVEGYSPVLILLIALYTVAAHSAIRLSVAALLLTFGAYFVAAVNEAFAMKSDQWRTLLAFLVFYGLQTGGAWGLGRWVRLSRRHAAMLDYRRQMEAAQAVAGERVRIARELHDIVAHSVTVMMLQSATAARAVRTAPDRAEEALAEVDGLGLQTMDELRRMLIVLRPEDGGTVEPAGDAQPSLQDLEALVNGVRGAGISVDLRTTGNARPLDSSVGLTVYRTVQEALTNVTKHAGPGAHVRVDLEWLGDDLRVSVVNDASGSPRRVARVPSSGRGLSGVRERMEMIGGSLENGPTPDGGYRLSATLPVIRRSAVPAG</sequence>
<evidence type="ECO:0000259" key="11">
    <source>
        <dbReference type="Pfam" id="PF07730"/>
    </source>
</evidence>
<dbReference type="RefSeq" id="WP_379513339.1">
    <property type="nucleotide sequence ID" value="NZ_JBHSPA010000011.1"/>
</dbReference>
<protein>
    <recommendedName>
        <fullName evidence="2">histidine kinase</fullName>
        <ecNumber evidence="2">2.7.13.3</ecNumber>
    </recommendedName>
</protein>
<evidence type="ECO:0000313" key="14">
    <source>
        <dbReference type="Proteomes" id="UP001596058"/>
    </source>
</evidence>
<keyword evidence="7" id="KW-0067">ATP-binding</keyword>
<evidence type="ECO:0000256" key="4">
    <source>
        <dbReference type="ARBA" id="ARBA00022679"/>
    </source>
</evidence>
<keyword evidence="4" id="KW-0808">Transferase</keyword>
<evidence type="ECO:0000256" key="3">
    <source>
        <dbReference type="ARBA" id="ARBA00022553"/>
    </source>
</evidence>
<comment type="catalytic activity">
    <reaction evidence="1">
        <text>ATP + protein L-histidine = ADP + protein N-phospho-L-histidine.</text>
        <dbReference type="EC" id="2.7.13.3"/>
    </reaction>
</comment>
<reference evidence="14" key="1">
    <citation type="journal article" date="2019" name="Int. J. Syst. Evol. Microbiol.">
        <title>The Global Catalogue of Microorganisms (GCM) 10K type strain sequencing project: providing services to taxonomists for standard genome sequencing and annotation.</title>
        <authorList>
            <consortium name="The Broad Institute Genomics Platform"/>
            <consortium name="The Broad Institute Genome Sequencing Center for Infectious Disease"/>
            <person name="Wu L."/>
            <person name="Ma J."/>
        </authorList>
    </citation>
    <scope>NUCLEOTIDE SEQUENCE [LARGE SCALE GENOMIC DNA]</scope>
    <source>
        <strain evidence="14">CCUG 53903</strain>
    </source>
</reference>
<evidence type="ECO:0000256" key="8">
    <source>
        <dbReference type="ARBA" id="ARBA00023012"/>
    </source>
</evidence>
<dbReference type="InterPro" id="IPR055558">
    <property type="entry name" value="DUF7134"/>
</dbReference>
<evidence type="ECO:0000256" key="9">
    <source>
        <dbReference type="SAM" id="Phobius"/>
    </source>
</evidence>
<comment type="caution">
    <text evidence="13">The sequence shown here is derived from an EMBL/GenBank/DDBJ whole genome shotgun (WGS) entry which is preliminary data.</text>
</comment>
<proteinExistence type="predicted"/>
<dbReference type="InterPro" id="IPR050482">
    <property type="entry name" value="Sensor_HK_TwoCompSys"/>
</dbReference>
<dbReference type="Gene3D" id="1.20.5.1930">
    <property type="match status" value="1"/>
</dbReference>
<feature type="domain" description="Histidine kinase/HSP90-like ATPase" evidence="10">
    <location>
        <begin position="293"/>
        <end position="383"/>
    </location>
</feature>
<evidence type="ECO:0000259" key="12">
    <source>
        <dbReference type="Pfam" id="PF23539"/>
    </source>
</evidence>
<dbReference type="PANTHER" id="PTHR24421">
    <property type="entry name" value="NITRATE/NITRITE SENSOR PROTEIN NARX-RELATED"/>
    <property type="match status" value="1"/>
</dbReference>
<evidence type="ECO:0000256" key="2">
    <source>
        <dbReference type="ARBA" id="ARBA00012438"/>
    </source>
</evidence>
<accession>A0ABW1CG08</accession>
<feature type="transmembrane region" description="Helical" evidence="9">
    <location>
        <begin position="83"/>
        <end position="99"/>
    </location>
</feature>
<dbReference type="EMBL" id="JBHSPA010000011">
    <property type="protein sequence ID" value="MFC5823808.1"/>
    <property type="molecule type" value="Genomic_DNA"/>
</dbReference>
<evidence type="ECO:0000256" key="1">
    <source>
        <dbReference type="ARBA" id="ARBA00000085"/>
    </source>
</evidence>
<dbReference type="SUPFAM" id="SSF55874">
    <property type="entry name" value="ATPase domain of HSP90 chaperone/DNA topoisomerase II/histidine kinase"/>
    <property type="match status" value="1"/>
</dbReference>
<dbReference type="PANTHER" id="PTHR24421:SF10">
    <property type="entry name" value="NITRATE_NITRITE SENSOR PROTEIN NARQ"/>
    <property type="match status" value="1"/>
</dbReference>
<evidence type="ECO:0000256" key="6">
    <source>
        <dbReference type="ARBA" id="ARBA00022777"/>
    </source>
</evidence>
<dbReference type="InterPro" id="IPR036890">
    <property type="entry name" value="HATPase_C_sf"/>
</dbReference>
<keyword evidence="6 13" id="KW-0418">Kinase</keyword>
<keyword evidence="14" id="KW-1185">Reference proteome</keyword>
<keyword evidence="9" id="KW-1133">Transmembrane helix</keyword>
<organism evidence="13 14">
    <name type="scientific">Nonomuraea insulae</name>
    <dbReference type="NCBI Taxonomy" id="1616787"/>
    <lineage>
        <taxon>Bacteria</taxon>
        <taxon>Bacillati</taxon>
        <taxon>Actinomycetota</taxon>
        <taxon>Actinomycetes</taxon>
        <taxon>Streptosporangiales</taxon>
        <taxon>Streptosporangiaceae</taxon>
        <taxon>Nonomuraea</taxon>
    </lineage>
</organism>
<keyword evidence="5" id="KW-0547">Nucleotide-binding</keyword>
<feature type="domain" description="Signal transduction histidine kinase subgroup 3 dimerisation and phosphoacceptor" evidence="11">
    <location>
        <begin position="178"/>
        <end position="244"/>
    </location>
</feature>
<dbReference type="InterPro" id="IPR011712">
    <property type="entry name" value="Sig_transdc_His_kin_sub3_dim/P"/>
</dbReference>
<evidence type="ECO:0000313" key="13">
    <source>
        <dbReference type="EMBL" id="MFC5823808.1"/>
    </source>
</evidence>
<dbReference type="Gene3D" id="3.30.565.10">
    <property type="entry name" value="Histidine kinase-like ATPase, C-terminal domain"/>
    <property type="match status" value="1"/>
</dbReference>
<feature type="domain" description="DUF7134" evidence="12">
    <location>
        <begin position="15"/>
        <end position="155"/>
    </location>
</feature>
<dbReference type="InterPro" id="IPR003594">
    <property type="entry name" value="HATPase_dom"/>
</dbReference>
<name>A0ABW1CG08_9ACTN</name>
<evidence type="ECO:0000256" key="7">
    <source>
        <dbReference type="ARBA" id="ARBA00022840"/>
    </source>
</evidence>
<gene>
    <name evidence="13" type="ORF">ACFPZ3_08115</name>
</gene>
<keyword evidence="9" id="KW-0472">Membrane</keyword>
<dbReference type="GO" id="GO:0016301">
    <property type="term" value="F:kinase activity"/>
    <property type="evidence" value="ECO:0007669"/>
    <property type="project" value="UniProtKB-KW"/>
</dbReference>
<keyword evidence="9" id="KW-0812">Transmembrane</keyword>
<evidence type="ECO:0000256" key="5">
    <source>
        <dbReference type="ARBA" id="ARBA00022741"/>
    </source>
</evidence>
<feature type="transmembrane region" description="Helical" evidence="9">
    <location>
        <begin position="106"/>
        <end position="123"/>
    </location>
</feature>